<evidence type="ECO:0000259" key="1">
    <source>
        <dbReference type="PROSITE" id="PS51393"/>
    </source>
</evidence>
<dbReference type="InterPro" id="IPR036226">
    <property type="entry name" value="LipOase_C_sf"/>
</dbReference>
<evidence type="ECO:0000313" key="2">
    <source>
        <dbReference type="EMBL" id="MBB4078978.1"/>
    </source>
</evidence>
<sequence>MQSDNRSGKRVIMEVDQPMVDPREVCEECLKKTKIRYPDQGNFFTPHLRSINHLEVGRSKIISSPLTILLEYVVLLYQRTKEGIQHFLRQLFPRHPRIRGRNFTGASFVGRTTYAGRYDHGKPIHHLHVDAWARTWWGSWRHLAEGVAGHDGRFRLPYDLREARSWAVRRIIVEVSQLSFLYTERDKPRPVHSIAESIRVPKKELTGMEYNLRDIQIDLWAYRRDTRIPRTYINDHDKDAPERYVQGRTDALQDQIIPIELTKLKHLAQLETAPETLSIPQIQADYPPNLTTCIENTLPPELKGYTRGDEFFGARMMNGMNAASFTPDPGHPQHYWMLYWGYQGYDHNDIFAFPTTEIKYTIRPGNHTPMPVEIILTGQLNAYNRDPWQRRRFRPADGEQWMYAKRVARSVGGLVSEVDDHFAHTHTNTEQYALAAFRNLRLNPVNWLMQPHLREVSLVDHTADRILVSQKHGYIPRASALTGLGIQQRVEDTMGVLDWKGREPMKVINDAHTFAKAENLFWDITREYVNDFFERNLEAIAEHWLEIYLMSEDMVNHSVRVFRSRIDLDKLDEREREMMEKRIAYFESRYSFDPTLPRRTVDGELKILSPITESKTFLDARPEDLQNLKDWCVYVIHTATFMHTWVNEHQYEDIGEVLYSCLGLRFGDGPDGVLAPESDYRIAPDPVRATQMMWWSNLLSRTEYGFITRNEDGDINPRFSEMLKAHEEEFRRYGVIVDDIEARTNI</sequence>
<dbReference type="GO" id="GO:0016702">
    <property type="term" value="F:oxidoreductase activity, acting on single donors with incorporation of molecular oxygen, incorporation of two atoms of oxygen"/>
    <property type="evidence" value="ECO:0007669"/>
    <property type="project" value="InterPro"/>
</dbReference>
<dbReference type="InterPro" id="IPR013819">
    <property type="entry name" value="LipOase_C"/>
</dbReference>
<protein>
    <recommendedName>
        <fullName evidence="1">Lipoxygenase domain-containing protein</fullName>
    </recommendedName>
</protein>
<dbReference type="PROSITE" id="PS51393">
    <property type="entry name" value="LIPOXYGENASE_3"/>
    <property type="match status" value="1"/>
</dbReference>
<feature type="domain" description="Lipoxygenase" evidence="1">
    <location>
        <begin position="363"/>
        <end position="469"/>
    </location>
</feature>
<dbReference type="EMBL" id="JACIFF010000003">
    <property type="protein sequence ID" value="MBB4078978.1"/>
    <property type="molecule type" value="Genomic_DNA"/>
</dbReference>
<evidence type="ECO:0000313" key="3">
    <source>
        <dbReference type="Proteomes" id="UP000576209"/>
    </source>
</evidence>
<accession>A0A840EAC9</accession>
<dbReference type="AlphaFoldDB" id="A0A840EAC9"/>
<organism evidence="2 3">
    <name type="scientific">Neolewinella aquimaris</name>
    <dbReference type="NCBI Taxonomy" id="1835722"/>
    <lineage>
        <taxon>Bacteria</taxon>
        <taxon>Pseudomonadati</taxon>
        <taxon>Bacteroidota</taxon>
        <taxon>Saprospiria</taxon>
        <taxon>Saprospirales</taxon>
        <taxon>Lewinellaceae</taxon>
        <taxon>Neolewinella</taxon>
    </lineage>
</organism>
<keyword evidence="3" id="KW-1185">Reference proteome</keyword>
<dbReference type="Gene3D" id="1.20.245.10">
    <property type="entry name" value="Lipoxygenase-1, Domain 5"/>
    <property type="match status" value="1"/>
</dbReference>
<reference evidence="2 3" key="1">
    <citation type="submission" date="2020-08" db="EMBL/GenBank/DDBJ databases">
        <title>Genomic Encyclopedia of Type Strains, Phase IV (KMG-IV): sequencing the most valuable type-strain genomes for metagenomic binning, comparative biology and taxonomic classification.</title>
        <authorList>
            <person name="Goeker M."/>
        </authorList>
    </citation>
    <scope>NUCLEOTIDE SEQUENCE [LARGE SCALE GENOMIC DNA]</scope>
    <source>
        <strain evidence="2 3">DSM 105137</strain>
    </source>
</reference>
<dbReference type="SUPFAM" id="SSF48484">
    <property type="entry name" value="Lipoxigenase"/>
    <property type="match status" value="2"/>
</dbReference>
<dbReference type="RefSeq" id="WP_183495224.1">
    <property type="nucleotide sequence ID" value="NZ_JACIFF010000003.1"/>
</dbReference>
<proteinExistence type="predicted"/>
<dbReference type="Proteomes" id="UP000576209">
    <property type="component" value="Unassembled WGS sequence"/>
</dbReference>
<comment type="caution">
    <text evidence="2">The sequence shown here is derived from an EMBL/GenBank/DDBJ whole genome shotgun (WGS) entry which is preliminary data.</text>
</comment>
<name>A0A840EAC9_9BACT</name>
<dbReference type="GO" id="GO:0046872">
    <property type="term" value="F:metal ion binding"/>
    <property type="evidence" value="ECO:0007669"/>
    <property type="project" value="InterPro"/>
</dbReference>
<gene>
    <name evidence="2" type="ORF">GGR28_001595</name>
</gene>